<keyword evidence="3" id="KW-0281">Fimbrium</keyword>
<dbReference type="Pfam" id="PF07963">
    <property type="entry name" value="N_methyl"/>
    <property type="match status" value="1"/>
</dbReference>
<dbReference type="GO" id="GO:0043107">
    <property type="term" value="P:type IV pilus-dependent motility"/>
    <property type="evidence" value="ECO:0007669"/>
    <property type="project" value="TreeGrafter"/>
</dbReference>
<dbReference type="InterPro" id="IPR045584">
    <property type="entry name" value="Pilin-like"/>
</dbReference>
<dbReference type="InterPro" id="IPR012902">
    <property type="entry name" value="N_methyl_site"/>
</dbReference>
<dbReference type="Gene3D" id="3.30.700.10">
    <property type="entry name" value="Glycoprotein, Type 4 Pilin"/>
    <property type="match status" value="1"/>
</dbReference>
<feature type="transmembrane region" description="Helical" evidence="4">
    <location>
        <begin position="12"/>
        <end position="32"/>
    </location>
</feature>
<accession>A0AB39X9V3</accession>
<dbReference type="GO" id="GO:0044096">
    <property type="term" value="C:type IV pilus"/>
    <property type="evidence" value="ECO:0007669"/>
    <property type="project" value="TreeGrafter"/>
</dbReference>
<keyword evidence="2" id="KW-0488">Methylation</keyword>
<dbReference type="PANTHER" id="PTHR30093:SF34">
    <property type="entry name" value="PREPILIN PEPTIDASE-DEPENDENT PROTEIN D"/>
    <property type="match status" value="1"/>
</dbReference>
<dbReference type="SUPFAM" id="SSF54523">
    <property type="entry name" value="Pili subunits"/>
    <property type="match status" value="1"/>
</dbReference>
<evidence type="ECO:0000256" key="1">
    <source>
        <dbReference type="ARBA" id="ARBA00005233"/>
    </source>
</evidence>
<keyword evidence="4" id="KW-0812">Transmembrane</keyword>
<sequence length="163" mass="16467">MKAQLQRGFTLIELMIVVAIIGILAAVAIPMYSDYTQRAEASTGIAALASYKTAVAMCHQRTGTLAGCNVATNGIPAAITATGTVNGLAAANVADGVITATLTAMDEGDTDTDPAAIQVQLTPVPSTNGSNMNWTIACTDFNTDGSSRVDGCTASYTATATGG</sequence>
<dbReference type="Pfam" id="PF00114">
    <property type="entry name" value="Pilin"/>
    <property type="match status" value="1"/>
</dbReference>
<name>A0AB39X9V3_9GAMM</name>
<dbReference type="RefSeq" id="WP_369743241.1">
    <property type="nucleotide sequence ID" value="NZ_CP165718.1"/>
</dbReference>
<evidence type="ECO:0000256" key="2">
    <source>
        <dbReference type="ARBA" id="ARBA00022481"/>
    </source>
</evidence>
<organism evidence="5">
    <name type="scientific">Pseudidiomarina sp. PP-1MA</name>
    <dbReference type="NCBI Taxonomy" id="3237706"/>
    <lineage>
        <taxon>Bacteria</taxon>
        <taxon>Pseudomonadati</taxon>
        <taxon>Pseudomonadota</taxon>
        <taxon>Gammaproteobacteria</taxon>
        <taxon>Alteromonadales</taxon>
        <taxon>Idiomarinaceae</taxon>
        <taxon>Pseudidiomarina</taxon>
    </lineage>
</organism>
<dbReference type="GO" id="GO:0007155">
    <property type="term" value="P:cell adhesion"/>
    <property type="evidence" value="ECO:0007669"/>
    <property type="project" value="InterPro"/>
</dbReference>
<evidence type="ECO:0000256" key="4">
    <source>
        <dbReference type="SAM" id="Phobius"/>
    </source>
</evidence>
<dbReference type="InterPro" id="IPR001082">
    <property type="entry name" value="Pilin"/>
</dbReference>
<dbReference type="PROSITE" id="PS00409">
    <property type="entry name" value="PROKAR_NTER_METHYL"/>
    <property type="match status" value="1"/>
</dbReference>
<proteinExistence type="inferred from homology"/>
<evidence type="ECO:0000256" key="3">
    <source>
        <dbReference type="RuleBase" id="RU000389"/>
    </source>
</evidence>
<comment type="similarity">
    <text evidence="1 3">Belongs to the N-Me-Phe pilin family.</text>
</comment>
<dbReference type="EMBL" id="CP165718">
    <property type="protein sequence ID" value="XDV09966.1"/>
    <property type="molecule type" value="Genomic_DNA"/>
</dbReference>
<keyword evidence="4" id="KW-1133">Transmembrane helix</keyword>
<reference evidence="5" key="1">
    <citation type="submission" date="2024-07" db="EMBL/GenBank/DDBJ databases">
        <title>Whole genome sequence of bacterial strains from algal surface.</title>
        <authorList>
            <person name="Kumar P."/>
        </authorList>
    </citation>
    <scope>NUCLEOTIDE SEQUENCE</scope>
    <source>
        <strain evidence="5">PP-1MA</strain>
    </source>
</reference>
<dbReference type="NCBIfam" id="TIGR02532">
    <property type="entry name" value="IV_pilin_GFxxxE"/>
    <property type="match status" value="1"/>
</dbReference>
<dbReference type="PANTHER" id="PTHR30093">
    <property type="entry name" value="GENERAL SECRETION PATHWAY PROTEIN G"/>
    <property type="match status" value="1"/>
</dbReference>
<keyword evidence="4" id="KW-0472">Membrane</keyword>
<dbReference type="AlphaFoldDB" id="A0AB39X9V3"/>
<protein>
    <submittedName>
        <fullName evidence="5">Prepilin-type N-terminal cleavage/methylation domain-containing protein</fullName>
    </submittedName>
</protein>
<gene>
    <name evidence="5" type="ORF">AB8S08_01845</name>
</gene>
<evidence type="ECO:0000313" key="5">
    <source>
        <dbReference type="EMBL" id="XDV09966.1"/>
    </source>
</evidence>